<proteinExistence type="predicted"/>
<accession>A0A1G9N9B1</accession>
<name>A0A1G9N9B1_9ACTN</name>
<dbReference type="RefSeq" id="WP_143044144.1">
    <property type="nucleotide sequence ID" value="NZ_FNDJ01000031.1"/>
</dbReference>
<dbReference type="EMBL" id="FNDJ01000031">
    <property type="protein sequence ID" value="SDL83010.1"/>
    <property type="molecule type" value="Genomic_DNA"/>
</dbReference>
<dbReference type="OrthoDB" id="3507435at2"/>
<feature type="signal peptide" evidence="1">
    <location>
        <begin position="1"/>
        <end position="29"/>
    </location>
</feature>
<organism evidence="2 3">
    <name type="scientific">Nonomuraea jiangxiensis</name>
    <dbReference type="NCBI Taxonomy" id="633440"/>
    <lineage>
        <taxon>Bacteria</taxon>
        <taxon>Bacillati</taxon>
        <taxon>Actinomycetota</taxon>
        <taxon>Actinomycetes</taxon>
        <taxon>Streptosporangiales</taxon>
        <taxon>Streptosporangiaceae</taxon>
        <taxon>Nonomuraea</taxon>
    </lineage>
</organism>
<evidence type="ECO:0000256" key="1">
    <source>
        <dbReference type="SAM" id="SignalP"/>
    </source>
</evidence>
<sequence length="322" mass="35299">MNLPLVRRLTATAAILTLLSICLTVPASAQATNAPGGMHRFVVSIGRVDPAVRTNWIRLGTYSFTATNEVTESHWHWTQRERVGYSYTGVRAANCAARDCVVQTGNGFQSTSAPDRLHGTYVVTGTVLRITWDSGIWEEWDVSQAASGKLAKLTFRATSFGATHGFGYGSNAAWSTRASMSQLASADHGSFVHTYYLWKTDSRQVPYVDHGDGSPFWYRTFTVCTGARCMAGRTSTAQYYVSFPNTTSNDRRDALWHWFAANADGRGEYCYTGNSHVKPLLQIIDEDGVFHGWVGVEASINHSVPSQGTSADDIGVFKIADV</sequence>
<evidence type="ECO:0000313" key="3">
    <source>
        <dbReference type="Proteomes" id="UP000199202"/>
    </source>
</evidence>
<dbReference type="STRING" id="633440.SAMN05421869_13175"/>
<dbReference type="AlphaFoldDB" id="A0A1G9N9B1"/>
<feature type="chain" id="PRO_5039450741" evidence="1">
    <location>
        <begin position="30"/>
        <end position="322"/>
    </location>
</feature>
<reference evidence="2 3" key="1">
    <citation type="submission" date="2016-10" db="EMBL/GenBank/DDBJ databases">
        <authorList>
            <person name="de Groot N.N."/>
        </authorList>
    </citation>
    <scope>NUCLEOTIDE SEQUENCE [LARGE SCALE GENOMIC DNA]</scope>
    <source>
        <strain evidence="2 3">CGMCC 4.6533</strain>
    </source>
</reference>
<protein>
    <submittedName>
        <fullName evidence="2">Uncharacterized protein</fullName>
    </submittedName>
</protein>
<gene>
    <name evidence="2" type="ORF">SAMN05421869_13175</name>
</gene>
<keyword evidence="3" id="KW-1185">Reference proteome</keyword>
<evidence type="ECO:0000313" key="2">
    <source>
        <dbReference type="EMBL" id="SDL83010.1"/>
    </source>
</evidence>
<dbReference type="Proteomes" id="UP000199202">
    <property type="component" value="Unassembled WGS sequence"/>
</dbReference>
<keyword evidence="1" id="KW-0732">Signal</keyword>